<reference evidence="2" key="1">
    <citation type="submission" date="2023-04" db="EMBL/GenBank/DDBJ databases">
        <authorList>
            <consortium name="ELIXIR-Norway"/>
        </authorList>
    </citation>
    <scope>NUCLEOTIDE SEQUENCE [LARGE SCALE GENOMIC DNA]</scope>
</reference>
<keyword evidence="3" id="KW-1185">Reference proteome</keyword>
<evidence type="ECO:0000313" key="3">
    <source>
        <dbReference type="Proteomes" id="UP001176941"/>
    </source>
</evidence>
<proteinExistence type="predicted"/>
<name>A0ABN8Z4X8_RANTA</name>
<evidence type="ECO:0000256" key="1">
    <source>
        <dbReference type="SAM" id="MobiDB-lite"/>
    </source>
</evidence>
<dbReference type="EMBL" id="OX459964">
    <property type="protein sequence ID" value="CAI9168844.1"/>
    <property type="molecule type" value="Genomic_DNA"/>
</dbReference>
<protein>
    <submittedName>
        <fullName evidence="2">Uncharacterized protein</fullName>
    </submittedName>
</protein>
<evidence type="ECO:0000313" key="2">
    <source>
        <dbReference type="EMBL" id="CAI9168844.1"/>
    </source>
</evidence>
<feature type="region of interest" description="Disordered" evidence="1">
    <location>
        <begin position="1"/>
        <end position="25"/>
    </location>
</feature>
<sequence length="109" mass="12691">MPWSRKWQPTPVLLPGKSHGQRSLEGYSPWGRKESDMTERLYLFYFGFCSVEAVEFELRNHEGVKGLDRLDSDLGCFQYKSEEDSIGKEHEIFDINQSLVYICSQTTSF</sequence>
<organism evidence="2 3">
    <name type="scientific">Rangifer tarandus platyrhynchus</name>
    <name type="common">Svalbard reindeer</name>
    <dbReference type="NCBI Taxonomy" id="3082113"/>
    <lineage>
        <taxon>Eukaryota</taxon>
        <taxon>Metazoa</taxon>
        <taxon>Chordata</taxon>
        <taxon>Craniata</taxon>
        <taxon>Vertebrata</taxon>
        <taxon>Euteleostomi</taxon>
        <taxon>Mammalia</taxon>
        <taxon>Eutheria</taxon>
        <taxon>Laurasiatheria</taxon>
        <taxon>Artiodactyla</taxon>
        <taxon>Ruminantia</taxon>
        <taxon>Pecora</taxon>
        <taxon>Cervidae</taxon>
        <taxon>Odocoileinae</taxon>
        <taxon>Rangifer</taxon>
    </lineage>
</organism>
<gene>
    <name evidence="2" type="ORF">MRATA1EN1_LOCUS17806</name>
</gene>
<accession>A0ABN8Z4X8</accession>
<dbReference type="Proteomes" id="UP001176941">
    <property type="component" value="Chromosome 28"/>
</dbReference>